<reference evidence="7 8" key="1">
    <citation type="submission" date="2018-02" db="EMBL/GenBank/DDBJ databases">
        <title>Genome sequences of Apibacter spp., gut symbionts of Asian honey bees.</title>
        <authorList>
            <person name="Kwong W.K."/>
            <person name="Steele M.I."/>
            <person name="Moran N.A."/>
        </authorList>
    </citation>
    <scope>NUCLEOTIDE SEQUENCE [LARGE SCALE GENOMIC DNA]</scope>
    <source>
        <strain evidence="8">wkB301</strain>
    </source>
</reference>
<dbReference type="PANTHER" id="PTHR33751">
    <property type="entry name" value="CBB3-TYPE CYTOCHROME C OXIDASE SUBUNIT FIXP"/>
    <property type="match status" value="1"/>
</dbReference>
<comment type="caution">
    <text evidence="7">The sequence shown here is derived from an EMBL/GenBank/DDBJ whole genome shotgun (WGS) entry which is preliminary data.</text>
</comment>
<keyword evidence="3 4" id="KW-0408">Iron</keyword>
<evidence type="ECO:0000256" key="2">
    <source>
        <dbReference type="ARBA" id="ARBA00022723"/>
    </source>
</evidence>
<dbReference type="GO" id="GO:0046872">
    <property type="term" value="F:metal ion binding"/>
    <property type="evidence" value="ECO:0007669"/>
    <property type="project" value="UniProtKB-KW"/>
</dbReference>
<feature type="domain" description="Cytochrome c" evidence="6">
    <location>
        <begin position="184"/>
        <end position="269"/>
    </location>
</feature>
<dbReference type="AlphaFoldDB" id="A0A2S8AGQ0"/>
<evidence type="ECO:0000259" key="6">
    <source>
        <dbReference type="PROSITE" id="PS51007"/>
    </source>
</evidence>
<dbReference type="InterPro" id="IPR036909">
    <property type="entry name" value="Cyt_c-like_dom_sf"/>
</dbReference>
<dbReference type="PROSITE" id="PS51007">
    <property type="entry name" value="CYTC"/>
    <property type="match status" value="1"/>
</dbReference>
<organism evidence="7 8">
    <name type="scientific">Apibacter adventoris</name>
    <dbReference type="NCBI Taxonomy" id="1679466"/>
    <lineage>
        <taxon>Bacteria</taxon>
        <taxon>Pseudomonadati</taxon>
        <taxon>Bacteroidota</taxon>
        <taxon>Flavobacteriia</taxon>
        <taxon>Flavobacteriales</taxon>
        <taxon>Weeksellaceae</taxon>
        <taxon>Apibacter</taxon>
    </lineage>
</organism>
<dbReference type="EMBL" id="PSZM01000001">
    <property type="protein sequence ID" value="PQL95565.1"/>
    <property type="molecule type" value="Genomic_DNA"/>
</dbReference>
<keyword evidence="2 4" id="KW-0479">Metal-binding</keyword>
<dbReference type="InterPro" id="IPR050597">
    <property type="entry name" value="Cytochrome_c_Oxidase_Subunit"/>
</dbReference>
<keyword evidence="5" id="KW-0472">Membrane</keyword>
<evidence type="ECO:0000256" key="1">
    <source>
        <dbReference type="ARBA" id="ARBA00022617"/>
    </source>
</evidence>
<evidence type="ECO:0000256" key="4">
    <source>
        <dbReference type="PROSITE-ProRule" id="PRU00433"/>
    </source>
</evidence>
<protein>
    <submittedName>
        <fullName evidence="7">Cytochrome C</fullName>
    </submittedName>
</protein>
<keyword evidence="5" id="KW-1133">Transmembrane helix</keyword>
<feature type="transmembrane region" description="Helical" evidence="5">
    <location>
        <begin position="122"/>
        <end position="143"/>
    </location>
</feature>
<feature type="transmembrane region" description="Helical" evidence="5">
    <location>
        <begin position="32"/>
        <end position="50"/>
    </location>
</feature>
<dbReference type="SUPFAM" id="SSF46626">
    <property type="entry name" value="Cytochrome c"/>
    <property type="match status" value="1"/>
</dbReference>
<dbReference type="InterPro" id="IPR038414">
    <property type="entry name" value="CcoP_N_sf"/>
</dbReference>
<keyword evidence="1 4" id="KW-0349">Heme</keyword>
<evidence type="ECO:0000313" key="7">
    <source>
        <dbReference type="EMBL" id="PQL95565.1"/>
    </source>
</evidence>
<sequence length="322" mass="36227">MKPRTPFIIILIIAVCLITGAFYMFLENFKFITSPIYLSTISISIVLLLINNSLNTLIDAEKFKQLSEEEKKEYLELLKIPFWTRAWNSAFKNSQEEKDGTVEILDHGYDGIKELDNQLPRWYIGLFAVTITFACIYFVAYSFTDFAHPDKEYDEEYKTQLAEITEYEKTAPQATLETAEYKPENVEEGKQIYDQTCKTCHGEGGTGLAGPNQTDDYWINIYQTDEFKNIFYMVWNGSKNDLTMRAFGATGELKGNDIMKVSSYIYSLNQQSKKKPDGSSEGKAPQGDIAPWVKGGEAIVAAAAAEGKTVKIGTVKEAAASN</sequence>
<feature type="transmembrane region" description="Helical" evidence="5">
    <location>
        <begin position="7"/>
        <end position="26"/>
    </location>
</feature>
<dbReference type="Gene3D" id="6.10.280.130">
    <property type="match status" value="1"/>
</dbReference>
<accession>A0A2S8AGQ0</accession>
<dbReference type="InterPro" id="IPR032858">
    <property type="entry name" value="CcoP_N"/>
</dbReference>
<keyword evidence="5" id="KW-0812">Transmembrane</keyword>
<proteinExistence type="predicted"/>
<dbReference type="Pfam" id="PF14715">
    <property type="entry name" value="FixP_N"/>
    <property type="match status" value="1"/>
</dbReference>
<dbReference type="PANTHER" id="PTHR33751:SF1">
    <property type="entry name" value="CBB3-TYPE CYTOCHROME C OXIDASE SUBUNIT FIXP"/>
    <property type="match status" value="1"/>
</dbReference>
<dbReference type="Proteomes" id="UP000238042">
    <property type="component" value="Unassembled WGS sequence"/>
</dbReference>
<dbReference type="GO" id="GO:0009055">
    <property type="term" value="F:electron transfer activity"/>
    <property type="evidence" value="ECO:0007669"/>
    <property type="project" value="InterPro"/>
</dbReference>
<evidence type="ECO:0000313" key="8">
    <source>
        <dbReference type="Proteomes" id="UP000238042"/>
    </source>
</evidence>
<dbReference type="GO" id="GO:0020037">
    <property type="term" value="F:heme binding"/>
    <property type="evidence" value="ECO:0007669"/>
    <property type="project" value="InterPro"/>
</dbReference>
<name>A0A2S8AGQ0_9FLAO</name>
<dbReference type="OrthoDB" id="9811281at2"/>
<dbReference type="InterPro" id="IPR009056">
    <property type="entry name" value="Cyt_c-like_dom"/>
</dbReference>
<dbReference type="RefSeq" id="WP_105245636.1">
    <property type="nucleotide sequence ID" value="NZ_PSZM01000001.1"/>
</dbReference>
<keyword evidence="8" id="KW-1185">Reference proteome</keyword>
<evidence type="ECO:0000256" key="3">
    <source>
        <dbReference type="ARBA" id="ARBA00023004"/>
    </source>
</evidence>
<gene>
    <name evidence="7" type="ORF">C4S77_01865</name>
</gene>
<dbReference type="Pfam" id="PF13442">
    <property type="entry name" value="Cytochrome_CBB3"/>
    <property type="match status" value="1"/>
</dbReference>
<dbReference type="Gene3D" id="1.10.760.10">
    <property type="entry name" value="Cytochrome c-like domain"/>
    <property type="match status" value="1"/>
</dbReference>
<evidence type="ECO:0000256" key="5">
    <source>
        <dbReference type="SAM" id="Phobius"/>
    </source>
</evidence>